<keyword evidence="1" id="KW-0472">Membrane</keyword>
<name>A0A9D1I345_9FIRM</name>
<reference evidence="2" key="2">
    <citation type="journal article" date="2021" name="PeerJ">
        <title>Extensive microbial diversity within the chicken gut microbiome revealed by metagenomics and culture.</title>
        <authorList>
            <person name="Gilroy R."/>
            <person name="Ravi A."/>
            <person name="Getino M."/>
            <person name="Pursley I."/>
            <person name="Horton D.L."/>
            <person name="Alikhan N.F."/>
            <person name="Baker D."/>
            <person name="Gharbi K."/>
            <person name="Hall N."/>
            <person name="Watson M."/>
            <person name="Adriaenssens E.M."/>
            <person name="Foster-Nyarko E."/>
            <person name="Jarju S."/>
            <person name="Secka A."/>
            <person name="Antonio M."/>
            <person name="Oren A."/>
            <person name="Chaudhuri R.R."/>
            <person name="La Ragione R."/>
            <person name="Hildebrand F."/>
            <person name="Pallen M.J."/>
        </authorList>
    </citation>
    <scope>NUCLEOTIDE SEQUENCE</scope>
    <source>
        <strain evidence="2">11300</strain>
    </source>
</reference>
<sequence>MNMPMKAIIKKDLKNILSDKRMFSAILMVPLIMTVVLPAIFMVAVYFGSDDPDLQQMLALLPQHTAGYDIRPAASAMIFNNIMPILFFIIPVMTASVMAASSFVGEKEKHTLETLLYCPLPVRQIFQAKIAASFFLSMLVSLISFTAMALVLETISYILMGILLMPGLNWLVTMFIISPAISLIAITLIVRGSAKAKSVEESQQRAVFIVIPVILLMAGQLAGFMLISPPVMLIIGLLCALLAGLLLKFTPVSLP</sequence>
<dbReference type="EMBL" id="DVMO01000044">
    <property type="protein sequence ID" value="HIU27319.1"/>
    <property type="molecule type" value="Genomic_DNA"/>
</dbReference>
<dbReference type="Pfam" id="PF12679">
    <property type="entry name" value="ABC2_membrane_2"/>
    <property type="match status" value="1"/>
</dbReference>
<feature type="transmembrane region" description="Helical" evidence="1">
    <location>
        <begin position="82"/>
        <end position="104"/>
    </location>
</feature>
<gene>
    <name evidence="2" type="ORF">IAD16_02915</name>
</gene>
<protein>
    <submittedName>
        <fullName evidence="2">ABC transporter permease subunit</fullName>
    </submittedName>
</protein>
<reference evidence="2" key="1">
    <citation type="submission" date="2020-10" db="EMBL/GenBank/DDBJ databases">
        <authorList>
            <person name="Gilroy R."/>
        </authorList>
    </citation>
    <scope>NUCLEOTIDE SEQUENCE</scope>
    <source>
        <strain evidence="2">11300</strain>
    </source>
</reference>
<keyword evidence="1" id="KW-1133">Transmembrane helix</keyword>
<evidence type="ECO:0000313" key="3">
    <source>
        <dbReference type="Proteomes" id="UP000824091"/>
    </source>
</evidence>
<organism evidence="2 3">
    <name type="scientific">Candidatus Fimisoma avicola</name>
    <dbReference type="NCBI Taxonomy" id="2840826"/>
    <lineage>
        <taxon>Bacteria</taxon>
        <taxon>Bacillati</taxon>
        <taxon>Bacillota</taxon>
        <taxon>Clostridia</taxon>
        <taxon>Eubacteriales</taxon>
        <taxon>Candidatus Fimisoma</taxon>
    </lineage>
</organism>
<accession>A0A9D1I345</accession>
<evidence type="ECO:0000313" key="2">
    <source>
        <dbReference type="EMBL" id="HIU27319.1"/>
    </source>
</evidence>
<dbReference type="GO" id="GO:0140359">
    <property type="term" value="F:ABC-type transporter activity"/>
    <property type="evidence" value="ECO:0007669"/>
    <property type="project" value="InterPro"/>
</dbReference>
<dbReference type="Proteomes" id="UP000824091">
    <property type="component" value="Unassembled WGS sequence"/>
</dbReference>
<feature type="transmembrane region" description="Helical" evidence="1">
    <location>
        <begin position="21"/>
        <end position="47"/>
    </location>
</feature>
<feature type="transmembrane region" description="Helical" evidence="1">
    <location>
        <begin position="170"/>
        <end position="194"/>
    </location>
</feature>
<evidence type="ECO:0000256" key="1">
    <source>
        <dbReference type="SAM" id="Phobius"/>
    </source>
</evidence>
<feature type="transmembrane region" description="Helical" evidence="1">
    <location>
        <begin position="231"/>
        <end position="249"/>
    </location>
</feature>
<dbReference type="AlphaFoldDB" id="A0A9D1I345"/>
<comment type="caution">
    <text evidence="2">The sequence shown here is derived from an EMBL/GenBank/DDBJ whole genome shotgun (WGS) entry which is preliminary data.</text>
</comment>
<proteinExistence type="predicted"/>
<dbReference type="GO" id="GO:0005886">
    <property type="term" value="C:plasma membrane"/>
    <property type="evidence" value="ECO:0007669"/>
    <property type="project" value="UniProtKB-SubCell"/>
</dbReference>
<feature type="transmembrane region" description="Helical" evidence="1">
    <location>
        <begin position="134"/>
        <end position="164"/>
    </location>
</feature>
<feature type="transmembrane region" description="Helical" evidence="1">
    <location>
        <begin position="206"/>
        <end position="225"/>
    </location>
</feature>
<keyword evidence="1" id="KW-0812">Transmembrane</keyword>